<dbReference type="Proteomes" id="UP000596660">
    <property type="component" value="Unplaced"/>
</dbReference>
<dbReference type="OMA" id="HEKNIFA"/>
<reference evidence="2" key="2">
    <citation type="submission" date="2021-03" db="UniProtKB">
        <authorList>
            <consortium name="EnsemblPlants"/>
        </authorList>
    </citation>
    <scope>IDENTIFICATION</scope>
</reference>
<reference evidence="2" key="1">
    <citation type="journal article" date="2017" name="Nature">
        <title>The genome of Chenopodium quinoa.</title>
        <authorList>
            <person name="Jarvis D.E."/>
            <person name="Ho Y.S."/>
            <person name="Lightfoot D.J."/>
            <person name="Schmoeckel S.M."/>
            <person name="Li B."/>
            <person name="Borm T.J.A."/>
            <person name="Ohyanagi H."/>
            <person name="Mineta K."/>
            <person name="Michell C.T."/>
            <person name="Saber N."/>
            <person name="Kharbatia N.M."/>
            <person name="Rupper R.R."/>
            <person name="Sharp A.R."/>
            <person name="Dally N."/>
            <person name="Boughton B.A."/>
            <person name="Woo Y.H."/>
            <person name="Gao G."/>
            <person name="Schijlen E.G.W.M."/>
            <person name="Guo X."/>
            <person name="Momin A.A."/>
            <person name="Negrao S."/>
            <person name="Al-Babili S."/>
            <person name="Gehring C."/>
            <person name="Roessner U."/>
            <person name="Jung C."/>
            <person name="Murphy K."/>
            <person name="Arold S.T."/>
            <person name="Gojobori T."/>
            <person name="van der Linden C.G."/>
            <person name="van Loo E.N."/>
            <person name="Jellen E.N."/>
            <person name="Maughan P.J."/>
            <person name="Tester M."/>
        </authorList>
    </citation>
    <scope>NUCLEOTIDE SEQUENCE [LARGE SCALE GENOMIC DNA]</scope>
    <source>
        <strain evidence="2">cv. PI 614886</strain>
    </source>
</reference>
<protein>
    <recommendedName>
        <fullName evidence="1">F-box domain-containing protein</fullName>
    </recommendedName>
</protein>
<dbReference type="InterPro" id="IPR001810">
    <property type="entry name" value="F-box_dom"/>
</dbReference>
<accession>A0A803MEZ4</accession>
<dbReference type="Gene3D" id="3.80.10.10">
    <property type="entry name" value="Ribonuclease Inhibitor"/>
    <property type="match status" value="1"/>
</dbReference>
<dbReference type="InterPro" id="IPR032675">
    <property type="entry name" value="LRR_dom_sf"/>
</dbReference>
<dbReference type="Pfam" id="PF24758">
    <property type="entry name" value="LRR_At5g56370"/>
    <property type="match status" value="1"/>
</dbReference>
<keyword evidence="3" id="KW-1185">Reference proteome</keyword>
<dbReference type="PANTHER" id="PTHR31900:SF31">
    <property type="entry name" value="F-BOX_LRR-REPEAT PROTEIN 13-LIKE"/>
    <property type="match status" value="1"/>
</dbReference>
<evidence type="ECO:0000313" key="3">
    <source>
        <dbReference type="Proteomes" id="UP000596660"/>
    </source>
</evidence>
<dbReference type="PANTHER" id="PTHR31900">
    <property type="entry name" value="F-BOX/RNI SUPERFAMILY PROTEIN-RELATED"/>
    <property type="match status" value="1"/>
</dbReference>
<dbReference type="SUPFAM" id="SSF52047">
    <property type="entry name" value="RNI-like"/>
    <property type="match status" value="1"/>
</dbReference>
<dbReference type="SUPFAM" id="SSF81383">
    <property type="entry name" value="F-box domain"/>
    <property type="match status" value="1"/>
</dbReference>
<dbReference type="InterPro" id="IPR055411">
    <property type="entry name" value="LRR_FXL15/At3g58940/PEG3-like"/>
</dbReference>
<proteinExistence type="predicted"/>
<dbReference type="Pfam" id="PF00646">
    <property type="entry name" value="F-box"/>
    <property type="match status" value="1"/>
</dbReference>
<dbReference type="Gramene" id="AUR62028037-RA">
    <property type="protein sequence ID" value="AUR62028037-RA:cds"/>
    <property type="gene ID" value="AUR62028037"/>
</dbReference>
<dbReference type="InterPro" id="IPR050232">
    <property type="entry name" value="FBL13/AtMIF1-like"/>
</dbReference>
<dbReference type="AlphaFoldDB" id="A0A803MEZ4"/>
<organism evidence="2 3">
    <name type="scientific">Chenopodium quinoa</name>
    <name type="common">Quinoa</name>
    <dbReference type="NCBI Taxonomy" id="63459"/>
    <lineage>
        <taxon>Eukaryota</taxon>
        <taxon>Viridiplantae</taxon>
        <taxon>Streptophyta</taxon>
        <taxon>Embryophyta</taxon>
        <taxon>Tracheophyta</taxon>
        <taxon>Spermatophyta</taxon>
        <taxon>Magnoliopsida</taxon>
        <taxon>eudicotyledons</taxon>
        <taxon>Gunneridae</taxon>
        <taxon>Pentapetalae</taxon>
        <taxon>Caryophyllales</taxon>
        <taxon>Chenopodiaceae</taxon>
        <taxon>Chenopodioideae</taxon>
        <taxon>Atripliceae</taxon>
        <taxon>Chenopodium</taxon>
    </lineage>
</organism>
<feature type="domain" description="F-box" evidence="1">
    <location>
        <begin position="29"/>
        <end position="80"/>
    </location>
</feature>
<dbReference type="EnsemblPlants" id="AUR62028037-RA">
    <property type="protein sequence ID" value="AUR62028037-RA:cds"/>
    <property type="gene ID" value="AUR62028037"/>
</dbReference>
<name>A0A803MEZ4_CHEQI</name>
<evidence type="ECO:0000259" key="1">
    <source>
        <dbReference type="PROSITE" id="PS50181"/>
    </source>
</evidence>
<sequence>MEKLRRGDCKIMKYYVRKRPRRSIEEEEQDRLSSLPDAILTDILSRLSIHSAATTSVLSHHWRRLWTTVTRVDLKVYNRPQSTAKISYILRQLTCRKLRHFCLTLEESEEGFNSSAICVSESDSWLHQVCSRNAENISVNAGYDVSFSLPAFLFNSQSLVTLELLGLLEFPKIKGLCVNLPNLNKLSLDQLDDVPLCLETLIESCSLLEYLDLVFNLNMSSHVVNIIASNLKSLSVRMLDSTRATTVYIDAPKLVNLNIEDWCSMYYFLRNPSTLVKACIGLKSVDGYFMELEGQEEDEQDYGLTAHYLDHEKNIFAR</sequence>
<evidence type="ECO:0000313" key="2">
    <source>
        <dbReference type="EnsemblPlants" id="AUR62028037-RA:cds"/>
    </source>
</evidence>
<dbReference type="InterPro" id="IPR036047">
    <property type="entry name" value="F-box-like_dom_sf"/>
</dbReference>
<dbReference type="PROSITE" id="PS50181">
    <property type="entry name" value="FBOX"/>
    <property type="match status" value="1"/>
</dbReference>